<feature type="region of interest" description="Disordered" evidence="1">
    <location>
        <begin position="65"/>
        <end position="87"/>
    </location>
</feature>
<protein>
    <submittedName>
        <fullName evidence="2">Uncharacterized protein</fullName>
    </submittedName>
</protein>
<dbReference type="EMBL" id="UINC01078804">
    <property type="protein sequence ID" value="SVC20230.1"/>
    <property type="molecule type" value="Genomic_DNA"/>
</dbReference>
<dbReference type="AlphaFoldDB" id="A0A382K6Y4"/>
<reference evidence="2" key="1">
    <citation type="submission" date="2018-05" db="EMBL/GenBank/DDBJ databases">
        <authorList>
            <person name="Lanie J.A."/>
            <person name="Ng W.-L."/>
            <person name="Kazmierczak K.M."/>
            <person name="Andrzejewski T.M."/>
            <person name="Davidsen T.M."/>
            <person name="Wayne K.J."/>
            <person name="Tettelin H."/>
            <person name="Glass J.I."/>
            <person name="Rusch D."/>
            <person name="Podicherti R."/>
            <person name="Tsui H.-C.T."/>
            <person name="Winkler M.E."/>
        </authorList>
    </citation>
    <scope>NUCLEOTIDE SEQUENCE</scope>
</reference>
<feature type="non-terminal residue" evidence="2">
    <location>
        <position position="1"/>
    </location>
</feature>
<evidence type="ECO:0000256" key="1">
    <source>
        <dbReference type="SAM" id="MobiDB-lite"/>
    </source>
</evidence>
<dbReference type="Pfam" id="PF23977">
    <property type="entry name" value="Pam3_Gp34"/>
    <property type="match status" value="1"/>
</dbReference>
<name>A0A382K6Y4_9ZZZZ</name>
<organism evidence="2">
    <name type="scientific">marine metagenome</name>
    <dbReference type="NCBI Taxonomy" id="408172"/>
    <lineage>
        <taxon>unclassified sequences</taxon>
        <taxon>metagenomes</taxon>
        <taxon>ecological metagenomes</taxon>
    </lineage>
</organism>
<gene>
    <name evidence="2" type="ORF">METZ01_LOCUS273084</name>
</gene>
<proteinExistence type="predicted"/>
<dbReference type="InterPro" id="IPR056957">
    <property type="entry name" value="Pam3_Gp34-like"/>
</dbReference>
<evidence type="ECO:0000313" key="2">
    <source>
        <dbReference type="EMBL" id="SVC20230.1"/>
    </source>
</evidence>
<accession>A0A382K6Y4</accession>
<sequence length="214" mass="23699">LKVLGQLSPEVNTRDAKHVEGAQPGMIVNSVTNELYDGVKGIQVLPVYYKRQQIEWQDRGESRGAPVNIYDAGDDIPQTTRDKSNKDRLANGNYLENTVSHFVVLLGKTPTTALISMKATQLKISRKWNSMMMGIKMQGKNGLFTPPTYSHIYKLKTVQQSNDKGTWFGWDVSKVGPITDKGIYEIAKGFSTNVAKGAVVAKHGESQPKDEAPF</sequence>